<organism evidence="1 2">
    <name type="scientific">Azospirillum rugosum</name>
    <dbReference type="NCBI Taxonomy" id="416170"/>
    <lineage>
        <taxon>Bacteria</taxon>
        <taxon>Pseudomonadati</taxon>
        <taxon>Pseudomonadota</taxon>
        <taxon>Alphaproteobacteria</taxon>
        <taxon>Rhodospirillales</taxon>
        <taxon>Azospirillaceae</taxon>
        <taxon>Azospirillum</taxon>
    </lineage>
</organism>
<dbReference type="InterPro" id="IPR002837">
    <property type="entry name" value="DUF123"/>
</dbReference>
<accession>A0ABS4SQV5</accession>
<dbReference type="CDD" id="cd10441">
    <property type="entry name" value="GIY-YIG_COG1833"/>
    <property type="match status" value="1"/>
</dbReference>
<proteinExistence type="predicted"/>
<dbReference type="EMBL" id="JAGINP010000018">
    <property type="protein sequence ID" value="MBP2294939.1"/>
    <property type="molecule type" value="Genomic_DNA"/>
</dbReference>
<dbReference type="GO" id="GO:0004519">
    <property type="term" value="F:endonuclease activity"/>
    <property type="evidence" value="ECO:0007669"/>
    <property type="project" value="UniProtKB-KW"/>
</dbReference>
<name>A0ABS4SQV5_9PROT</name>
<keyword evidence="2" id="KW-1185">Reference proteome</keyword>
<protein>
    <submittedName>
        <fullName evidence="1">Uri superfamily endonuclease</fullName>
    </submittedName>
</protein>
<dbReference type="Pfam" id="PF01986">
    <property type="entry name" value="DUF123"/>
    <property type="match status" value="1"/>
</dbReference>
<evidence type="ECO:0000313" key="1">
    <source>
        <dbReference type="EMBL" id="MBP2294939.1"/>
    </source>
</evidence>
<dbReference type="PANTHER" id="PTHR37460">
    <property type="entry name" value="ENDONUCLEASE III"/>
    <property type="match status" value="1"/>
</dbReference>
<keyword evidence="1" id="KW-0540">Nuclease</keyword>
<reference evidence="1 2" key="1">
    <citation type="submission" date="2021-03" db="EMBL/GenBank/DDBJ databases">
        <title>Genomic Encyclopedia of Type Strains, Phase III (KMG-III): the genomes of soil and plant-associated and newly described type strains.</title>
        <authorList>
            <person name="Whitman W."/>
        </authorList>
    </citation>
    <scope>NUCLEOTIDE SEQUENCE [LARGE SCALE GENOMIC DNA]</scope>
    <source>
        <strain evidence="1 2">IMMIB AFH-6</strain>
    </source>
</reference>
<keyword evidence="1" id="KW-0255">Endonuclease</keyword>
<dbReference type="RefSeq" id="WP_209769256.1">
    <property type="nucleotide sequence ID" value="NZ_JAGINP010000018.1"/>
</dbReference>
<comment type="caution">
    <text evidence="1">The sequence shown here is derived from an EMBL/GenBank/DDBJ whole genome shotgun (WGS) entry which is preliminary data.</text>
</comment>
<keyword evidence="1" id="KW-0378">Hydrolase</keyword>
<gene>
    <name evidence="1" type="ORF">J2851_004735</name>
</gene>
<sequence>MPPTADTLTFHDRPETVPAAPGAYALLILLEAPLALSLPGKPAAVLAPGRYLYAGSARGPGGLRARVGRHFRREKPLRWHVDRLTTAGRMAGAWCEPGGDECALVAELAGLPVPVPGFGSSDCRACASHLLAWPEGMALPSRFLPPHFSSGSPTIRCIKTPGP</sequence>
<dbReference type="Proteomes" id="UP000781958">
    <property type="component" value="Unassembled WGS sequence"/>
</dbReference>
<dbReference type="PANTHER" id="PTHR37460:SF1">
    <property type="entry name" value="ENDONUCLEASE III"/>
    <property type="match status" value="1"/>
</dbReference>
<evidence type="ECO:0000313" key="2">
    <source>
        <dbReference type="Proteomes" id="UP000781958"/>
    </source>
</evidence>